<gene>
    <name evidence="1" type="ORF">PACLA_8A005938</name>
</gene>
<evidence type="ECO:0000313" key="2">
    <source>
        <dbReference type="Proteomes" id="UP001152795"/>
    </source>
</evidence>
<proteinExistence type="predicted"/>
<reference evidence="1" key="1">
    <citation type="submission" date="2020-04" db="EMBL/GenBank/DDBJ databases">
        <authorList>
            <person name="Alioto T."/>
            <person name="Alioto T."/>
            <person name="Gomez Garrido J."/>
        </authorList>
    </citation>
    <scope>NUCLEOTIDE SEQUENCE</scope>
    <source>
        <strain evidence="1">A484AB</strain>
    </source>
</reference>
<sequence length="146" mass="16413">MANDELINMDDDITKFCVSWFVSRVADTGIKQVIDGWNNHPIPGKGIPNERMQANNKACLLPTQDLLPSKEQAVALYESEGGNITLPELFGVDPIYENPQLKKLRFDSFVAAYPNFSTIFHGVVNGESYLFKEGLQYFISLTTNQH</sequence>
<name>A0A6S7G6I5_PARCT</name>
<comment type="caution">
    <text evidence="1">The sequence shown here is derived from an EMBL/GenBank/DDBJ whole genome shotgun (WGS) entry which is preliminary data.</text>
</comment>
<dbReference type="OrthoDB" id="5952813at2759"/>
<dbReference type="AlphaFoldDB" id="A0A6S7G6I5"/>
<dbReference type="Proteomes" id="UP001152795">
    <property type="component" value="Unassembled WGS sequence"/>
</dbReference>
<accession>A0A6S7G6I5</accession>
<dbReference type="EMBL" id="CACRXK020000990">
    <property type="protein sequence ID" value="CAB3986263.1"/>
    <property type="molecule type" value="Genomic_DNA"/>
</dbReference>
<protein>
    <submittedName>
        <fullName evidence="1">Uncharacterized protein</fullName>
    </submittedName>
</protein>
<evidence type="ECO:0000313" key="1">
    <source>
        <dbReference type="EMBL" id="CAB3986263.1"/>
    </source>
</evidence>
<organism evidence="1 2">
    <name type="scientific">Paramuricea clavata</name>
    <name type="common">Red gorgonian</name>
    <name type="synonym">Violescent sea-whip</name>
    <dbReference type="NCBI Taxonomy" id="317549"/>
    <lineage>
        <taxon>Eukaryota</taxon>
        <taxon>Metazoa</taxon>
        <taxon>Cnidaria</taxon>
        <taxon>Anthozoa</taxon>
        <taxon>Octocorallia</taxon>
        <taxon>Malacalcyonacea</taxon>
        <taxon>Plexauridae</taxon>
        <taxon>Paramuricea</taxon>
    </lineage>
</organism>
<keyword evidence="2" id="KW-1185">Reference proteome</keyword>